<dbReference type="PANTHER" id="PTHR37813:SF1">
    <property type="entry name" value="FELS-2 PROPHAGE PROTEIN"/>
    <property type="match status" value="1"/>
</dbReference>
<gene>
    <name evidence="3" type="ORF">GKZ28_00790</name>
</gene>
<dbReference type="RefSeq" id="WP_160357682.1">
    <property type="nucleotide sequence ID" value="NZ_WSRQ01000001.1"/>
</dbReference>
<sequence>MALEVFKLFGSIVVKNDEANESISSTSDKAEGLGNKLLDGIGTAAKWGAGIAAAAGTAALALGTIAVKSADDFQRALNQLQASTGASNEEMKELSEVVKGVYGNNFGENFEDVAKSVQLVSQNLKLSGEELQKVTEYAYGFKDTFDVDVNESTRAAKALMDNFGISAEEAFNLMVQGQQSGLNYSDELIDSISEYSVKFGQAGFDAEDMFNVLKAGADGGAFALDKVGDAFKEMTIKITAGDADEALTRLGLNAKDVATKIASGGDDSVKAFDSIYQAVNSIEDPLERQNTLISMFGTMAEDLGMDATLSLMNFGDEFNRSVNSAERLNKIKYNSFGEAIEGIRRQVETNVFIPIGQTILPVLNNFANWFSEKGVPALKSFGDSIIAVSPYVQEAFIGLFTIISTIVDGFIESFSSFFGSMNISWTDLFTVLQSIWIEYGEPIFNALLSIIQTIFDNSQPIFEGLGVLFQTLMSILQVAWESIGKPLFDFFVEQIQNLSSVFNEVFPILAEIFSGLCDTINLLWNEILQPLLKLIGDYVQNIMLPAWSKSFDNMWGNVKSAFEFIGNAWTNVLKPILDGIILFIGGVFSGNWSKAWEGIKSVLSGIWEGLKIILGGPIDWIIEKVSGIGETLTAPFRKAAEAIGNAWEGIKSKFKLPHFKVNGSLDPTDWMDKGMPSIGVDWYYKGGIFTNPTILGGIGVGDKYKGQGSNAEAVVPLDQMYSNINSMISESDNSETIVTYLIAIIEKMNNLIEALDIKIDGISIVKAIKEPLSEELAFDANRGK</sequence>
<comment type="caution">
    <text evidence="3">The sequence shown here is derived from an EMBL/GenBank/DDBJ whole genome shotgun (WGS) entry which is preliminary data.</text>
</comment>
<dbReference type="EMBL" id="WSRQ01000001">
    <property type="protein sequence ID" value="MVX62236.1"/>
    <property type="molecule type" value="Genomic_DNA"/>
</dbReference>
<dbReference type="InterPro" id="IPR010090">
    <property type="entry name" value="Phage_tape_meas"/>
</dbReference>
<feature type="domain" description="Phage tail tape measure protein" evidence="2">
    <location>
        <begin position="105"/>
        <end position="297"/>
    </location>
</feature>
<evidence type="ECO:0000313" key="4">
    <source>
        <dbReference type="Proteomes" id="UP000656077"/>
    </source>
</evidence>
<dbReference type="AlphaFoldDB" id="A0A964RIH0"/>
<proteinExistence type="predicted"/>
<protein>
    <recommendedName>
        <fullName evidence="2">Phage tail tape measure protein domain-containing protein</fullName>
    </recommendedName>
</protein>
<dbReference type="Pfam" id="PF10145">
    <property type="entry name" value="PhageMin_Tail"/>
    <property type="match status" value="1"/>
</dbReference>
<evidence type="ECO:0000259" key="2">
    <source>
        <dbReference type="Pfam" id="PF10145"/>
    </source>
</evidence>
<accession>A0A964RIH0</accession>
<evidence type="ECO:0000313" key="3">
    <source>
        <dbReference type="EMBL" id="MVX62236.1"/>
    </source>
</evidence>
<organism evidence="3 4">
    <name type="scientific">Clostridium chromiireducens</name>
    <dbReference type="NCBI Taxonomy" id="225345"/>
    <lineage>
        <taxon>Bacteria</taxon>
        <taxon>Bacillati</taxon>
        <taxon>Bacillota</taxon>
        <taxon>Clostridia</taxon>
        <taxon>Eubacteriales</taxon>
        <taxon>Clostridiaceae</taxon>
        <taxon>Clostridium</taxon>
    </lineage>
</organism>
<evidence type="ECO:0000256" key="1">
    <source>
        <dbReference type="ARBA" id="ARBA00022612"/>
    </source>
</evidence>
<dbReference type="Proteomes" id="UP000656077">
    <property type="component" value="Unassembled WGS sequence"/>
</dbReference>
<reference evidence="3" key="1">
    <citation type="submission" date="2019-12" db="EMBL/GenBank/DDBJ databases">
        <title>Microbes associate with the intestines of laboratory mice.</title>
        <authorList>
            <person name="Navarre W."/>
            <person name="Wong E."/>
        </authorList>
    </citation>
    <scope>NUCLEOTIDE SEQUENCE</scope>
    <source>
        <strain evidence="3">NM79_F5</strain>
    </source>
</reference>
<dbReference type="PANTHER" id="PTHR37813">
    <property type="entry name" value="FELS-2 PROPHAGE PROTEIN"/>
    <property type="match status" value="1"/>
</dbReference>
<name>A0A964RIH0_9CLOT</name>
<keyword evidence="1" id="KW-1188">Viral release from host cell</keyword>
<dbReference type="SUPFAM" id="SSF48371">
    <property type="entry name" value="ARM repeat"/>
    <property type="match status" value="1"/>
</dbReference>
<dbReference type="InterPro" id="IPR016024">
    <property type="entry name" value="ARM-type_fold"/>
</dbReference>